<feature type="domain" description="N-acetyltransferase" evidence="1">
    <location>
        <begin position="3"/>
        <end position="154"/>
    </location>
</feature>
<dbReference type="Proteomes" id="UP000051131">
    <property type="component" value="Unassembled WGS sequence"/>
</dbReference>
<keyword evidence="3" id="KW-1185">Reference proteome</keyword>
<dbReference type="RefSeq" id="WP_235807267.1">
    <property type="nucleotide sequence ID" value="NZ_AYZE01000017.1"/>
</dbReference>
<organism evidence="2 3">
    <name type="scientific">Liquorilactobacillus cacaonum DSM 21116</name>
    <dbReference type="NCBI Taxonomy" id="1423729"/>
    <lineage>
        <taxon>Bacteria</taxon>
        <taxon>Bacillati</taxon>
        <taxon>Bacillota</taxon>
        <taxon>Bacilli</taxon>
        <taxon>Lactobacillales</taxon>
        <taxon>Lactobacillaceae</taxon>
        <taxon>Liquorilactobacillus</taxon>
    </lineage>
</organism>
<dbReference type="InterPro" id="IPR000182">
    <property type="entry name" value="GNAT_dom"/>
</dbReference>
<name>A0A0R2CFE4_9LACO</name>
<sequence length="154" mass="17651">MKPVIEKMTQKSAVIVAQWHYPDEYSFYDMVADPEDYQELMDEEKRGDGYYQVTQSGMLIGFFVVEKTDRQEVVEVGLGMAPELTGQGNGLEFVKIILKYISRVTGSKKVLFDVAKFNIRAQKLYQKIGFEVVNYHEQKTNGGIYPFVLMAKSI</sequence>
<dbReference type="PROSITE" id="PS51186">
    <property type="entry name" value="GNAT"/>
    <property type="match status" value="1"/>
</dbReference>
<dbReference type="Pfam" id="PF13302">
    <property type="entry name" value="Acetyltransf_3"/>
    <property type="match status" value="1"/>
</dbReference>
<evidence type="ECO:0000259" key="1">
    <source>
        <dbReference type="PROSITE" id="PS51186"/>
    </source>
</evidence>
<dbReference type="PATRIC" id="fig|1423729.3.peg.1818"/>
<protein>
    <submittedName>
        <fullName evidence="2">Ribosomal-protein-alanine acetyltransferase</fullName>
    </submittedName>
</protein>
<dbReference type="EMBL" id="AYZE01000017">
    <property type="protein sequence ID" value="KRM89968.1"/>
    <property type="molecule type" value="Genomic_DNA"/>
</dbReference>
<dbReference type="PANTHER" id="PTHR43415">
    <property type="entry name" value="SPERMIDINE N(1)-ACETYLTRANSFERASE"/>
    <property type="match status" value="1"/>
</dbReference>
<accession>A0A0R2CFE4</accession>
<comment type="caution">
    <text evidence="2">The sequence shown here is derived from an EMBL/GenBank/DDBJ whole genome shotgun (WGS) entry which is preliminary data.</text>
</comment>
<proteinExistence type="predicted"/>
<reference evidence="2 3" key="1">
    <citation type="journal article" date="2015" name="Genome Announc.">
        <title>Expanding the biotechnology potential of lactobacilli through comparative genomics of 213 strains and associated genera.</title>
        <authorList>
            <person name="Sun Z."/>
            <person name="Harris H.M."/>
            <person name="McCann A."/>
            <person name="Guo C."/>
            <person name="Argimon S."/>
            <person name="Zhang W."/>
            <person name="Yang X."/>
            <person name="Jeffery I.B."/>
            <person name="Cooney J.C."/>
            <person name="Kagawa T.F."/>
            <person name="Liu W."/>
            <person name="Song Y."/>
            <person name="Salvetti E."/>
            <person name="Wrobel A."/>
            <person name="Rasinkangas P."/>
            <person name="Parkhill J."/>
            <person name="Rea M.C."/>
            <person name="O'Sullivan O."/>
            <person name="Ritari J."/>
            <person name="Douillard F.P."/>
            <person name="Paul Ross R."/>
            <person name="Yang R."/>
            <person name="Briner A.E."/>
            <person name="Felis G.E."/>
            <person name="de Vos W.M."/>
            <person name="Barrangou R."/>
            <person name="Klaenhammer T.R."/>
            <person name="Caufield P.W."/>
            <person name="Cui Y."/>
            <person name="Zhang H."/>
            <person name="O'Toole P.W."/>
        </authorList>
    </citation>
    <scope>NUCLEOTIDE SEQUENCE [LARGE SCALE GENOMIC DNA]</scope>
    <source>
        <strain evidence="2 3">DSM 21116</strain>
    </source>
</reference>
<dbReference type="AlphaFoldDB" id="A0A0R2CFE4"/>
<dbReference type="STRING" id="1423729.FC80_GL001790"/>
<evidence type="ECO:0000313" key="2">
    <source>
        <dbReference type="EMBL" id="KRM89968.1"/>
    </source>
</evidence>
<keyword evidence="2" id="KW-0808">Transferase</keyword>
<dbReference type="SUPFAM" id="SSF55729">
    <property type="entry name" value="Acyl-CoA N-acyltransferases (Nat)"/>
    <property type="match status" value="1"/>
</dbReference>
<dbReference type="InterPro" id="IPR016181">
    <property type="entry name" value="Acyl_CoA_acyltransferase"/>
</dbReference>
<dbReference type="Gene3D" id="3.40.630.30">
    <property type="match status" value="1"/>
</dbReference>
<gene>
    <name evidence="2" type="ORF">FC80_GL001790</name>
</gene>
<evidence type="ECO:0000313" key="3">
    <source>
        <dbReference type="Proteomes" id="UP000051131"/>
    </source>
</evidence>
<dbReference type="GO" id="GO:0016747">
    <property type="term" value="F:acyltransferase activity, transferring groups other than amino-acyl groups"/>
    <property type="evidence" value="ECO:0007669"/>
    <property type="project" value="InterPro"/>
</dbReference>
<dbReference type="PANTHER" id="PTHR43415:SF3">
    <property type="entry name" value="GNAT-FAMILY ACETYLTRANSFERASE"/>
    <property type="match status" value="1"/>
</dbReference>